<dbReference type="SUPFAM" id="SSF50978">
    <property type="entry name" value="WD40 repeat-like"/>
    <property type="match status" value="2"/>
</dbReference>
<keyword evidence="6" id="KW-0963">Cytoplasm</keyword>
<organism evidence="12 13">
    <name type="scientific">Rozella allomycis (strain CSF55)</name>
    <dbReference type="NCBI Taxonomy" id="988480"/>
    <lineage>
        <taxon>Eukaryota</taxon>
        <taxon>Fungi</taxon>
        <taxon>Fungi incertae sedis</taxon>
        <taxon>Cryptomycota</taxon>
        <taxon>Cryptomycota incertae sedis</taxon>
        <taxon>Rozella</taxon>
    </lineage>
</organism>
<dbReference type="InterPro" id="IPR037289">
    <property type="entry name" value="Elp2"/>
</dbReference>
<evidence type="ECO:0000256" key="6">
    <source>
        <dbReference type="ARBA" id="ARBA00022490"/>
    </source>
</evidence>
<dbReference type="GO" id="GO:0005634">
    <property type="term" value="C:nucleus"/>
    <property type="evidence" value="ECO:0007669"/>
    <property type="project" value="UniProtKB-SubCell"/>
</dbReference>
<dbReference type="Pfam" id="PF00400">
    <property type="entry name" value="WD40"/>
    <property type="match status" value="6"/>
</dbReference>
<evidence type="ECO:0000256" key="3">
    <source>
        <dbReference type="ARBA" id="ARBA00005043"/>
    </source>
</evidence>
<comment type="subcellular location">
    <subcellularLocation>
        <location evidence="2">Cytoplasm</location>
    </subcellularLocation>
    <subcellularLocation>
        <location evidence="1">Nucleus</location>
    </subcellularLocation>
</comment>
<comment type="similarity">
    <text evidence="4">Belongs to the WD repeat ELP2 family.</text>
</comment>
<dbReference type="EMBL" id="KE560431">
    <property type="protein sequence ID" value="EPZ36803.1"/>
    <property type="molecule type" value="Genomic_DNA"/>
</dbReference>
<dbReference type="STRING" id="988480.A0A075B569"/>
<dbReference type="InterPro" id="IPR001680">
    <property type="entry name" value="WD40_rpt"/>
</dbReference>
<evidence type="ECO:0000256" key="1">
    <source>
        <dbReference type="ARBA" id="ARBA00004123"/>
    </source>
</evidence>
<dbReference type="OrthoDB" id="27911at2759"/>
<name>A0A075B569_ROZAC</name>
<dbReference type="HOGENOM" id="CLU_006430_1_0_1"/>
<evidence type="ECO:0000256" key="2">
    <source>
        <dbReference type="ARBA" id="ARBA00004496"/>
    </source>
</evidence>
<sequence>MIQFKYRFSCLTLTVKPPKTVMQPEYISVGCNRDTRASAWSYDNIVAYAANKMIALFKPTDSKQRGVYRTLLGHKEFVTKISVIHKRTGKDVQTIGMVSGSADGQVIIWKRQGDSFKIVKILSDHSLTITGLSVLEDKLNHTVYYLATSSLDEAVFIYQFNEEFLNESENGKFELDSKLSLGTKYGMNETFQLLITLKGHENWIQGLSFGVFNEGGEANDLVLASSSQDKYIRLWRISSRNVAEAMDDDFKSLQLSTQAQLFELSLSTEKTMKYSVMVESVLYGHDDWVYSVQWLPPKAKEVNGKIEWIQENVLLSASSDKSLMLWKFDDESGVWNNFARVGEIGGNSFGFYNGMFEPSGQSYTGAFYLWSFDGQKLEAEPCITGNMDEVRRCEWNKELGYLVTVSKDQTTRIISECDSAWYEIARPQIHGYDMQCITFTNTFQFVSAGEEKVLRVFATPKSFIKTYCGLKGINEEEYKKLEGKTSFVGANVPALGLSNKAVSEINEKEEINSHSDNRFNNEFSMMRLEEIKKAPLEHHLITGTLWPEIDKLYGHGFEVFSVASSNDGSLLASSCKSSTAEHAKIILWDTKTWKIISHLAGHSLTVTRIKFSPDDSHLVSVSRDRSICIFKRNGNDFNLIKTIQAHSRIIWDVDWFDNLNFITVSRDKKIKIWNLEKDLPTNVMELNDSVTCVSVAPVNNIFAVGLESGAIQLFIQRENRIEKYLEIDDDHFHASSVTSIAWCLIDKRLKLASTGSDNSVRIFSIKYD</sequence>
<dbReference type="UniPathway" id="UPA00988"/>
<reference evidence="12 13" key="1">
    <citation type="journal article" date="2013" name="Curr. Biol.">
        <title>Shared signatures of parasitism and phylogenomics unite Cryptomycota and microsporidia.</title>
        <authorList>
            <person name="James T.Y."/>
            <person name="Pelin A."/>
            <person name="Bonen L."/>
            <person name="Ahrendt S."/>
            <person name="Sain D."/>
            <person name="Corradi N."/>
            <person name="Stajich J.E."/>
        </authorList>
    </citation>
    <scope>NUCLEOTIDE SEQUENCE [LARGE SCALE GENOMIC DNA]</scope>
    <source>
        <strain evidence="12 13">CSF55</strain>
    </source>
</reference>
<dbReference type="PROSITE" id="PS50082">
    <property type="entry name" value="WD_REPEATS_2"/>
    <property type="match status" value="2"/>
</dbReference>
<dbReference type="PANTHER" id="PTHR44111">
    <property type="entry name" value="ELONGATOR COMPLEX PROTEIN 2"/>
    <property type="match status" value="1"/>
</dbReference>
<feature type="repeat" description="WD" evidence="11">
    <location>
        <begin position="643"/>
        <end position="683"/>
    </location>
</feature>
<dbReference type="OMA" id="NPRSHCL"/>
<keyword evidence="10" id="KW-0539">Nucleus</keyword>
<dbReference type="Gene3D" id="2.130.10.10">
    <property type="entry name" value="YVTN repeat-like/Quinoprotein amine dehydrogenase"/>
    <property type="match status" value="3"/>
</dbReference>
<evidence type="ECO:0000256" key="10">
    <source>
        <dbReference type="ARBA" id="ARBA00023242"/>
    </source>
</evidence>
<evidence type="ECO:0000256" key="9">
    <source>
        <dbReference type="ARBA" id="ARBA00022737"/>
    </source>
</evidence>
<evidence type="ECO:0000256" key="11">
    <source>
        <dbReference type="PROSITE-ProRule" id="PRU00221"/>
    </source>
</evidence>
<dbReference type="Proteomes" id="UP000030755">
    <property type="component" value="Unassembled WGS sequence"/>
</dbReference>
<keyword evidence="7 11" id="KW-0853">WD repeat</keyword>
<dbReference type="InterPro" id="IPR036322">
    <property type="entry name" value="WD40_repeat_dom_sf"/>
</dbReference>
<dbReference type="PANTHER" id="PTHR44111:SF1">
    <property type="entry name" value="ELONGATOR COMPLEX PROTEIN 2"/>
    <property type="match status" value="1"/>
</dbReference>
<accession>A0A075B569</accession>
<dbReference type="AlphaFoldDB" id="A0A075B569"/>
<gene>
    <name evidence="12" type="ORF">O9G_004595</name>
</gene>
<dbReference type="GO" id="GO:0005737">
    <property type="term" value="C:cytoplasm"/>
    <property type="evidence" value="ECO:0007669"/>
    <property type="project" value="UniProtKB-SubCell"/>
</dbReference>
<dbReference type="SMART" id="SM00320">
    <property type="entry name" value="WD40"/>
    <property type="match status" value="11"/>
</dbReference>
<dbReference type="GO" id="GO:0002098">
    <property type="term" value="P:tRNA wobble uridine modification"/>
    <property type="evidence" value="ECO:0007669"/>
    <property type="project" value="InterPro"/>
</dbReference>
<protein>
    <recommendedName>
        <fullName evidence="5">Elongator complex protein 2</fullName>
    </recommendedName>
</protein>
<keyword evidence="13" id="KW-1185">Reference proteome</keyword>
<evidence type="ECO:0000256" key="5">
    <source>
        <dbReference type="ARBA" id="ARBA00020267"/>
    </source>
</evidence>
<evidence type="ECO:0000256" key="4">
    <source>
        <dbReference type="ARBA" id="ARBA00005881"/>
    </source>
</evidence>
<evidence type="ECO:0000313" key="13">
    <source>
        <dbReference type="Proteomes" id="UP000030755"/>
    </source>
</evidence>
<dbReference type="InterPro" id="IPR015943">
    <property type="entry name" value="WD40/YVTN_repeat-like_dom_sf"/>
</dbReference>
<keyword evidence="8" id="KW-0819">tRNA processing</keyword>
<dbReference type="PROSITE" id="PS50294">
    <property type="entry name" value="WD_REPEATS_REGION"/>
    <property type="match status" value="1"/>
</dbReference>
<evidence type="ECO:0000256" key="7">
    <source>
        <dbReference type="ARBA" id="ARBA00022574"/>
    </source>
</evidence>
<comment type="pathway">
    <text evidence="3">tRNA modification; 5-methoxycarbonylmethyl-2-thiouridine-tRNA biosynthesis.</text>
</comment>
<dbReference type="GO" id="GO:0033588">
    <property type="term" value="C:elongator holoenzyme complex"/>
    <property type="evidence" value="ECO:0007669"/>
    <property type="project" value="InterPro"/>
</dbReference>
<feature type="repeat" description="WD" evidence="11">
    <location>
        <begin position="599"/>
        <end position="631"/>
    </location>
</feature>
<evidence type="ECO:0000256" key="8">
    <source>
        <dbReference type="ARBA" id="ARBA00022694"/>
    </source>
</evidence>
<evidence type="ECO:0000313" key="12">
    <source>
        <dbReference type="EMBL" id="EPZ36803.1"/>
    </source>
</evidence>
<proteinExistence type="inferred from homology"/>
<keyword evidence="9" id="KW-0677">Repeat</keyword>